<feature type="region of interest" description="Disordered" evidence="6">
    <location>
        <begin position="1"/>
        <end position="24"/>
    </location>
</feature>
<dbReference type="GO" id="GO:0046983">
    <property type="term" value="F:protein dimerization activity"/>
    <property type="evidence" value="ECO:0007669"/>
    <property type="project" value="InterPro"/>
</dbReference>
<dbReference type="OrthoDB" id="6085656at2759"/>
<keyword evidence="4" id="KW-0804">Transcription</keyword>
<dbReference type="FunCoup" id="A0A1S3IE42">
    <property type="interactions" value="109"/>
</dbReference>
<organism evidence="9 10">
    <name type="scientific">Lingula anatina</name>
    <name type="common">Brachiopod</name>
    <name type="synonym">Lingula unguis</name>
    <dbReference type="NCBI Taxonomy" id="7574"/>
    <lineage>
        <taxon>Eukaryota</taxon>
        <taxon>Metazoa</taxon>
        <taxon>Spiralia</taxon>
        <taxon>Lophotrochozoa</taxon>
        <taxon>Brachiopoda</taxon>
        <taxon>Linguliformea</taxon>
        <taxon>Lingulata</taxon>
        <taxon>Lingulida</taxon>
        <taxon>Linguloidea</taxon>
        <taxon>Lingulidae</taxon>
        <taxon>Lingula</taxon>
    </lineage>
</organism>
<keyword evidence="2" id="KW-0805">Transcription regulation</keyword>
<dbReference type="Gene3D" id="6.10.250.980">
    <property type="match status" value="1"/>
</dbReference>
<dbReference type="InterPro" id="IPR036638">
    <property type="entry name" value="HLH_DNA-bd_sf"/>
</dbReference>
<dbReference type="SMART" id="SM00511">
    <property type="entry name" value="ORANGE"/>
    <property type="match status" value="1"/>
</dbReference>
<dbReference type="SUPFAM" id="SSF158457">
    <property type="entry name" value="Orange domain-like"/>
    <property type="match status" value="1"/>
</dbReference>
<gene>
    <name evidence="10" type="primary">LOC106162840</name>
</gene>
<dbReference type="InterPro" id="IPR011598">
    <property type="entry name" value="bHLH_dom"/>
</dbReference>
<evidence type="ECO:0000259" key="7">
    <source>
        <dbReference type="PROSITE" id="PS50888"/>
    </source>
</evidence>
<evidence type="ECO:0000256" key="6">
    <source>
        <dbReference type="SAM" id="MobiDB-lite"/>
    </source>
</evidence>
<dbReference type="CDD" id="cd11459">
    <property type="entry name" value="bHLH-O_HES1_4"/>
    <property type="match status" value="1"/>
</dbReference>
<feature type="region of interest" description="Disordered" evidence="6">
    <location>
        <begin position="134"/>
        <end position="154"/>
    </location>
</feature>
<dbReference type="AlphaFoldDB" id="A0A1S3IE42"/>
<dbReference type="InterPro" id="IPR003650">
    <property type="entry name" value="Orange_dom"/>
</dbReference>
<sequence>MAEKASHTLLGSAAQARRTNKPLMEKRRRQRINECLSELKSLVLQALQRDTSRYSKLEKADILEMTVKHLRTVQRQQMTAAVANDPSVLSKYRAGFNECAGEVSRYLRSIDGLEEDVRLRLLNHLATCTQRVNQQNENVPPPPKACSPPMGTPTQQPISVQIPNVNTVITPHSLPFQNFNNIQQQQQQQQQKTLSSPQSTSNFAGTIQIIPSTLPNGQVAYILHSPNFSTPATNNNNDTISKAPITPTVANGHLTNAISVSSSSLPVLVPSQNYQTTCQNNAGIYSVNVACPAAHNRSPAPASEPPVAVSQTLSPYVMKDQKPFSLGVTEKERNMWRPW</sequence>
<dbReference type="PROSITE" id="PS50888">
    <property type="entry name" value="BHLH"/>
    <property type="match status" value="1"/>
</dbReference>
<dbReference type="KEGG" id="lak:106162840"/>
<dbReference type="GO" id="GO:0003677">
    <property type="term" value="F:DNA binding"/>
    <property type="evidence" value="ECO:0007669"/>
    <property type="project" value="UniProtKB-KW"/>
</dbReference>
<feature type="domain" description="BHLH" evidence="7">
    <location>
        <begin position="16"/>
        <end position="73"/>
    </location>
</feature>
<dbReference type="SMART" id="SM00353">
    <property type="entry name" value="HLH"/>
    <property type="match status" value="1"/>
</dbReference>
<dbReference type="InParanoid" id="A0A1S3IE42"/>
<dbReference type="SUPFAM" id="SSF47459">
    <property type="entry name" value="HLH, helix-loop-helix DNA-binding domain"/>
    <property type="match status" value="1"/>
</dbReference>
<dbReference type="GeneID" id="106162840"/>
<dbReference type="RefSeq" id="XP_013395724.1">
    <property type="nucleotide sequence ID" value="XM_013540270.1"/>
</dbReference>
<proteinExistence type="predicted"/>
<reference evidence="10" key="1">
    <citation type="submission" date="2025-08" db="UniProtKB">
        <authorList>
            <consortium name="RefSeq"/>
        </authorList>
    </citation>
    <scope>IDENTIFICATION</scope>
    <source>
        <tissue evidence="10">Gonads</tissue>
    </source>
</reference>
<dbReference type="PANTHER" id="PTHR10985">
    <property type="entry name" value="BASIC HELIX-LOOP-HELIX TRANSCRIPTION FACTOR, HES-RELATED"/>
    <property type="match status" value="1"/>
</dbReference>
<keyword evidence="3" id="KW-0238">DNA-binding</keyword>
<evidence type="ECO:0000313" key="10">
    <source>
        <dbReference type="RefSeq" id="XP_013395724.1"/>
    </source>
</evidence>
<dbReference type="GO" id="GO:0005634">
    <property type="term" value="C:nucleus"/>
    <property type="evidence" value="ECO:0007669"/>
    <property type="project" value="UniProtKB-SubCell"/>
</dbReference>
<evidence type="ECO:0000313" key="9">
    <source>
        <dbReference type="Proteomes" id="UP000085678"/>
    </source>
</evidence>
<dbReference type="Pfam" id="PF07527">
    <property type="entry name" value="Hairy_orange"/>
    <property type="match status" value="1"/>
</dbReference>
<keyword evidence="5" id="KW-0539">Nucleus</keyword>
<evidence type="ECO:0000259" key="8">
    <source>
        <dbReference type="PROSITE" id="PS51054"/>
    </source>
</evidence>
<evidence type="ECO:0000256" key="4">
    <source>
        <dbReference type="ARBA" id="ARBA00023163"/>
    </source>
</evidence>
<dbReference type="Pfam" id="PF00010">
    <property type="entry name" value="HLH"/>
    <property type="match status" value="1"/>
</dbReference>
<dbReference type="PROSITE" id="PS51054">
    <property type="entry name" value="ORANGE"/>
    <property type="match status" value="1"/>
</dbReference>
<accession>A0A1S3IE42</accession>
<name>A0A1S3IE42_LINAN</name>
<evidence type="ECO:0000256" key="5">
    <source>
        <dbReference type="ARBA" id="ARBA00023242"/>
    </source>
</evidence>
<dbReference type="FunFam" id="4.10.280.10:FF:000009">
    <property type="entry name" value="Transcription factor HES-1"/>
    <property type="match status" value="1"/>
</dbReference>
<dbReference type="InterPro" id="IPR050370">
    <property type="entry name" value="HES_HEY"/>
</dbReference>
<dbReference type="GO" id="GO:0006355">
    <property type="term" value="P:regulation of DNA-templated transcription"/>
    <property type="evidence" value="ECO:0007669"/>
    <property type="project" value="InterPro"/>
</dbReference>
<comment type="subcellular location">
    <subcellularLocation>
        <location evidence="1">Nucleus</location>
    </subcellularLocation>
</comment>
<keyword evidence="9" id="KW-1185">Reference proteome</keyword>
<dbReference type="Proteomes" id="UP000085678">
    <property type="component" value="Unplaced"/>
</dbReference>
<evidence type="ECO:0000256" key="3">
    <source>
        <dbReference type="ARBA" id="ARBA00023125"/>
    </source>
</evidence>
<evidence type="ECO:0000256" key="2">
    <source>
        <dbReference type="ARBA" id="ARBA00023015"/>
    </source>
</evidence>
<evidence type="ECO:0000256" key="1">
    <source>
        <dbReference type="ARBA" id="ARBA00004123"/>
    </source>
</evidence>
<dbReference type="Gene3D" id="4.10.280.10">
    <property type="entry name" value="Helix-loop-helix DNA-binding domain"/>
    <property type="match status" value="1"/>
</dbReference>
<protein>
    <submittedName>
        <fullName evidence="10">Transcription factor HES-1</fullName>
    </submittedName>
</protein>
<feature type="domain" description="Orange" evidence="8">
    <location>
        <begin position="92"/>
        <end position="125"/>
    </location>
</feature>
<dbReference type="STRING" id="7574.A0A1S3IE42"/>